<feature type="domain" description="PAZ" evidence="3">
    <location>
        <begin position="533"/>
        <end position="652"/>
    </location>
</feature>
<dbReference type="InterPro" id="IPR003165">
    <property type="entry name" value="Piwi"/>
</dbReference>
<dbReference type="SMART" id="SM00950">
    <property type="entry name" value="Piwi"/>
    <property type="match status" value="1"/>
</dbReference>
<dbReference type="PANTHER" id="PTHR22891">
    <property type="entry name" value="EUKARYOTIC TRANSLATION INITIATION FACTOR 2C"/>
    <property type="match status" value="1"/>
</dbReference>
<organism evidence="5 6">
    <name type="scientific">Parastrongyloides trichosuri</name>
    <name type="common">Possum-specific nematode worm</name>
    <dbReference type="NCBI Taxonomy" id="131310"/>
    <lineage>
        <taxon>Eukaryota</taxon>
        <taxon>Metazoa</taxon>
        <taxon>Ecdysozoa</taxon>
        <taxon>Nematoda</taxon>
        <taxon>Chromadorea</taxon>
        <taxon>Rhabditida</taxon>
        <taxon>Tylenchina</taxon>
        <taxon>Panagrolaimomorpha</taxon>
        <taxon>Strongyloidoidea</taxon>
        <taxon>Strongyloididae</taxon>
        <taxon>Parastrongyloides</taxon>
    </lineage>
</organism>
<dbReference type="PROSITE" id="PS50822">
    <property type="entry name" value="PIWI"/>
    <property type="match status" value="1"/>
</dbReference>
<dbReference type="Gene3D" id="3.30.420.10">
    <property type="entry name" value="Ribonuclease H-like superfamily/Ribonuclease H"/>
    <property type="match status" value="1"/>
</dbReference>
<dbReference type="WBParaSite" id="PTRK_0001153600.1">
    <property type="protein sequence ID" value="PTRK_0001153600.1"/>
    <property type="gene ID" value="PTRK_0001153600"/>
</dbReference>
<dbReference type="InterPro" id="IPR032473">
    <property type="entry name" value="Argonaute_Mid_dom"/>
</dbReference>
<dbReference type="AlphaFoldDB" id="A0A0N4ZSQ4"/>
<protein>
    <submittedName>
        <fullName evidence="6">PAZ domain-containing protein</fullName>
    </submittedName>
</protein>
<dbReference type="InterPro" id="IPR032474">
    <property type="entry name" value="Argonaute_N"/>
</dbReference>
<evidence type="ECO:0000256" key="1">
    <source>
        <dbReference type="RuleBase" id="RU361178"/>
    </source>
</evidence>
<dbReference type="STRING" id="131310.A0A0N4ZSQ4"/>
<dbReference type="Gene3D" id="3.40.50.2300">
    <property type="match status" value="1"/>
</dbReference>
<name>A0A0N4ZSQ4_PARTI</name>
<dbReference type="Proteomes" id="UP000038045">
    <property type="component" value="Unplaced"/>
</dbReference>
<comment type="similarity">
    <text evidence="1">Belongs to the argonaute family.</text>
</comment>
<dbReference type="SMART" id="SM00949">
    <property type="entry name" value="PAZ"/>
    <property type="match status" value="1"/>
</dbReference>
<evidence type="ECO:0000259" key="4">
    <source>
        <dbReference type="PROSITE" id="PS50822"/>
    </source>
</evidence>
<dbReference type="SUPFAM" id="SSF101690">
    <property type="entry name" value="PAZ domain"/>
    <property type="match status" value="1"/>
</dbReference>
<keyword evidence="5" id="KW-1185">Reference proteome</keyword>
<evidence type="ECO:0000313" key="5">
    <source>
        <dbReference type="Proteomes" id="UP000038045"/>
    </source>
</evidence>
<dbReference type="Pfam" id="PF02170">
    <property type="entry name" value="PAZ"/>
    <property type="match status" value="1"/>
</dbReference>
<dbReference type="InterPro" id="IPR003100">
    <property type="entry name" value="PAZ_dom"/>
</dbReference>
<dbReference type="InterPro" id="IPR012337">
    <property type="entry name" value="RNaseH-like_sf"/>
</dbReference>
<dbReference type="InterPro" id="IPR036085">
    <property type="entry name" value="PAZ_dom_sf"/>
</dbReference>
<dbReference type="Pfam" id="PF16487">
    <property type="entry name" value="ArgoMid"/>
    <property type="match status" value="1"/>
</dbReference>
<dbReference type="Pfam" id="PF16486">
    <property type="entry name" value="ArgoN"/>
    <property type="match status" value="1"/>
</dbReference>
<proteinExistence type="inferred from homology"/>
<sequence>MNNFWKLTTSRKNDDSSLRRNIFINASTISSISRRFENRVPPPMPSDPNSITEDSDNSDDIIHILNKNSVHSNNREYLTTLELNNRYFFNKYGERFYKDPYVVFRGKSIFDKNLYENGKLVNKANNSKKIYAIDNPAYDINSNQNNDDTYYFEFEEKETNESDDFLNGNTLKNSKSGSNDLNFKNNNTPNSSNAVVQGIRSRLCTPYSVREHLPGIMDEESNYFGQNYVGPPPFGFSSVQNISNINNDIVKLEDMDKDTIDDDTHKRKVEDNNTKLNCSLTNESQSKVEDAPFIHYTDDRLQYLSIHDSKFKDCDRITKKLDIFYKERQENFKSGQTKSRYTFETNLFKINVLCNKIFRYNVDISEDPLPRGLRREMFLVAKSHIINRFGDFVYDGKSTLYTTKKLPCSDFYEFNIRKVNNNSNCVEKITVKIFYEKEISLNVSNKNISKEVVRDVTYALDTIMTQTPAYNFMSFGNTFFSSSTNNSRNIFSHFPLGEGKEAKIGFGQFSYFLENGLYLNVDLKASVFYEKNSLINFIANFLNVSVRDLLFKLSIQDICVEQLNTELKNTKIELRRYDFKRKYKIKNIVRTSAYRCTFYWEHEGEDRGDISVFEYYKVNYGILLKYPNLPLINVGSGDRKTYLPIELCFLKDGQKSNKRITNNQACTLIKKTAKKASERKQYIERIVDRQDIGNDNVSNRFGISLDRRMTQVEGIILKTPKIKFGNMTSVFPINGTWDMKDKKFFSLINLQEYAIVNCNNSIKPPSTVIDKFIAEFKQVGQELGYVEIPNPFIIYHNVDESNIQSSFEEVLKENINCQLIFFILPKKSNFYGNIKRLGDTIYNIPTQCLTFKTINSCKKDILSNLFIKINMKLRGQASNLDEEFKSVHLTDDFITIGIHNDTSFLWNDYKIRVITIVAMNYGENVRTAVSTRVQLAAQCKVEAFKSMIKEVISQLIDIKDDKWKDNFLKIMVLRNKLPQEFSEYLTGMELAHIREACKELNNNIDVAITYVKVNKWHHFKVFGTTKNTIRGKNDNVAPGTVIDNTITSILNDDIYLVSHFGTQGTSRPCHYDIIHNDLLLTKFDIAEINYQLCHTMPHCTRSVSLPSPIYLAINLAARCKIYLKNAENVHDELTSEQPFFERVNEIVAIPQKWKSINFFM</sequence>
<reference evidence="6" key="1">
    <citation type="submission" date="2017-02" db="UniProtKB">
        <authorList>
            <consortium name="WormBaseParasite"/>
        </authorList>
    </citation>
    <scope>IDENTIFICATION</scope>
</reference>
<dbReference type="InterPro" id="IPR032472">
    <property type="entry name" value="ArgoL2"/>
</dbReference>
<dbReference type="CDD" id="cd02846">
    <property type="entry name" value="PAZ_argonaute_like"/>
    <property type="match status" value="1"/>
</dbReference>
<dbReference type="Pfam" id="PF16488">
    <property type="entry name" value="ArgoL2"/>
    <property type="match status" value="1"/>
</dbReference>
<dbReference type="Gene3D" id="2.170.260.10">
    <property type="entry name" value="paz domain"/>
    <property type="match status" value="1"/>
</dbReference>
<feature type="region of interest" description="Disordered" evidence="2">
    <location>
        <begin position="36"/>
        <end position="56"/>
    </location>
</feature>
<dbReference type="Pfam" id="PF02171">
    <property type="entry name" value="Piwi"/>
    <property type="match status" value="1"/>
</dbReference>
<accession>A0A0N4ZSQ4</accession>
<evidence type="ECO:0000259" key="3">
    <source>
        <dbReference type="PROSITE" id="PS50821"/>
    </source>
</evidence>
<evidence type="ECO:0000313" key="6">
    <source>
        <dbReference type="WBParaSite" id="PTRK_0001153600.1"/>
    </source>
</evidence>
<feature type="domain" description="Piwi" evidence="4">
    <location>
        <begin position="819"/>
        <end position="1124"/>
    </location>
</feature>
<evidence type="ECO:0000256" key="2">
    <source>
        <dbReference type="SAM" id="MobiDB-lite"/>
    </source>
</evidence>
<dbReference type="InterPro" id="IPR036397">
    <property type="entry name" value="RNaseH_sf"/>
</dbReference>
<dbReference type="PROSITE" id="PS50821">
    <property type="entry name" value="PAZ"/>
    <property type="match status" value="1"/>
</dbReference>
<dbReference type="SUPFAM" id="SSF53098">
    <property type="entry name" value="Ribonuclease H-like"/>
    <property type="match status" value="1"/>
</dbReference>
<dbReference type="GO" id="GO:0003723">
    <property type="term" value="F:RNA binding"/>
    <property type="evidence" value="ECO:0007669"/>
    <property type="project" value="InterPro"/>
</dbReference>